<dbReference type="SUPFAM" id="SSF51197">
    <property type="entry name" value="Clavaminate synthase-like"/>
    <property type="match status" value="1"/>
</dbReference>
<comment type="cofactor">
    <cofactor evidence="1">
        <name>Fe(2+)</name>
        <dbReference type="ChEBI" id="CHEBI:29033"/>
    </cofactor>
</comment>
<dbReference type="GO" id="GO:0009693">
    <property type="term" value="P:ethylene biosynthetic process"/>
    <property type="evidence" value="ECO:0007669"/>
    <property type="project" value="UniProtKB-KW"/>
</dbReference>
<keyword evidence="6" id="KW-0266">Ethylene biosynthesis</keyword>
<name>A0A502DV07_9BURK</name>
<dbReference type="InterPro" id="IPR027443">
    <property type="entry name" value="IPNS-like_sf"/>
</dbReference>
<dbReference type="GO" id="GO:0102276">
    <property type="term" value="F:2-oxoglutarate oxygenase/decarboxylase (ethylene-forming) activity"/>
    <property type="evidence" value="ECO:0007669"/>
    <property type="project" value="UniProtKB-EC"/>
</dbReference>
<reference evidence="13 14" key="1">
    <citation type="journal article" date="2019" name="Environ. Microbiol.">
        <title>Species interactions and distinct microbial communities in high Arctic permafrost affected cryosols are associated with the CH4 and CO2 gas fluxes.</title>
        <authorList>
            <person name="Altshuler I."/>
            <person name="Hamel J."/>
            <person name="Turney S."/>
            <person name="Magnuson E."/>
            <person name="Levesque R."/>
            <person name="Greer C."/>
            <person name="Whyte L.G."/>
        </authorList>
    </citation>
    <scope>NUCLEOTIDE SEQUENCE [LARGE SCALE GENOMIC DNA]</scope>
    <source>
        <strain evidence="13 14">S06.C</strain>
    </source>
</reference>
<gene>
    <name evidence="13" type="ORF">EAH82_11190</name>
</gene>
<evidence type="ECO:0000256" key="7">
    <source>
        <dbReference type="ARBA" id="ARBA00031011"/>
    </source>
</evidence>
<evidence type="ECO:0000256" key="8">
    <source>
        <dbReference type="ARBA" id="ARBA00031282"/>
    </source>
</evidence>
<evidence type="ECO:0000256" key="2">
    <source>
        <dbReference type="ARBA" id="ARBA00004767"/>
    </source>
</evidence>
<dbReference type="AlphaFoldDB" id="A0A502DV07"/>
<evidence type="ECO:0000256" key="5">
    <source>
        <dbReference type="ARBA" id="ARBA00019045"/>
    </source>
</evidence>
<evidence type="ECO:0000256" key="9">
    <source>
        <dbReference type="ARBA" id="ARBA00047725"/>
    </source>
</evidence>
<evidence type="ECO:0000256" key="4">
    <source>
        <dbReference type="ARBA" id="ARBA00012531"/>
    </source>
</evidence>
<evidence type="ECO:0000256" key="6">
    <source>
        <dbReference type="ARBA" id="ARBA00022666"/>
    </source>
</evidence>
<comment type="similarity">
    <text evidence="11">Belongs to the iron/ascorbate-dependent oxidoreductase family.</text>
</comment>
<evidence type="ECO:0000256" key="11">
    <source>
        <dbReference type="RuleBase" id="RU003682"/>
    </source>
</evidence>
<dbReference type="InterPro" id="IPR026992">
    <property type="entry name" value="DIOX_N"/>
</dbReference>
<dbReference type="Pfam" id="PF14226">
    <property type="entry name" value="DIOX_N"/>
    <property type="match status" value="1"/>
</dbReference>
<organism evidence="13 14">
    <name type="scientific">Variovorax guangxiensis</name>
    <dbReference type="NCBI Taxonomy" id="1775474"/>
    <lineage>
        <taxon>Bacteria</taxon>
        <taxon>Pseudomonadati</taxon>
        <taxon>Pseudomonadota</taxon>
        <taxon>Betaproteobacteria</taxon>
        <taxon>Burkholderiales</taxon>
        <taxon>Comamonadaceae</taxon>
        <taxon>Variovorax</taxon>
    </lineage>
</organism>
<sequence>MHDIPLIDIAPLAADDPAARHAIAAQIGHACREVGFFVIIGHGVPVSLIDATFAESARFFAQPTDFKRSMAIDRLGSNRGYVGLGVEALDETTAADHKEAFNLIWTDGATRPDNAWPELGGFRDTVQRYFDAVLAVGARLHRAFALDLDLPEDFFADKIDRPLATLRLLHYPVPAQAVPAGQIGAGTHTDYGNVTLLATDSVAGLQVQRRDGAWVDAPTLHGAFVCNIGDCLMRWTNDIYVSTPHRVLKPMAERYSIALFVDPNPDALVSAIPSCVATGKSPRHAPVTANDYLQQRFAATYGKN</sequence>
<dbReference type="InterPro" id="IPR044861">
    <property type="entry name" value="IPNS-like_FE2OG_OXY"/>
</dbReference>
<proteinExistence type="inferred from homology"/>
<evidence type="ECO:0000313" key="13">
    <source>
        <dbReference type="EMBL" id="TPG29295.1"/>
    </source>
</evidence>
<dbReference type="InterPro" id="IPR005123">
    <property type="entry name" value="Oxoglu/Fe-dep_dioxygenase_dom"/>
</dbReference>
<evidence type="ECO:0000256" key="3">
    <source>
        <dbReference type="ARBA" id="ARBA00012293"/>
    </source>
</evidence>
<keyword evidence="11" id="KW-0479">Metal-binding</keyword>
<evidence type="ECO:0000313" key="14">
    <source>
        <dbReference type="Proteomes" id="UP000319212"/>
    </source>
</evidence>
<comment type="caution">
    <text evidence="13">The sequence shown here is derived from an EMBL/GenBank/DDBJ whole genome shotgun (WGS) entry which is preliminary data.</text>
</comment>
<evidence type="ECO:0000256" key="1">
    <source>
        <dbReference type="ARBA" id="ARBA00001954"/>
    </source>
</evidence>
<accession>A0A502DV07</accession>
<evidence type="ECO:0000259" key="12">
    <source>
        <dbReference type="PROSITE" id="PS51471"/>
    </source>
</evidence>
<dbReference type="Pfam" id="PF03171">
    <property type="entry name" value="2OG-FeII_Oxy"/>
    <property type="match status" value="1"/>
</dbReference>
<dbReference type="RefSeq" id="WP_140841667.1">
    <property type="nucleotide sequence ID" value="NZ_RCZI01000002.1"/>
</dbReference>
<keyword evidence="11" id="KW-0560">Oxidoreductase</keyword>
<dbReference type="PROSITE" id="PS51471">
    <property type="entry name" value="FE2OG_OXY"/>
    <property type="match status" value="1"/>
</dbReference>
<dbReference type="PRINTS" id="PR00682">
    <property type="entry name" value="IPNSYNTHASE"/>
</dbReference>
<dbReference type="EC" id="1.13.12.19" evidence="4"/>
<evidence type="ECO:0000256" key="10">
    <source>
        <dbReference type="ARBA" id="ARBA00049359"/>
    </source>
</evidence>
<comment type="catalytic activity">
    <reaction evidence="10">
        <text>L-arginine + 2-oxoglutarate + O2 = guanidine + L-glutamate 5-semialdehyde + succinate + CO2</text>
        <dbReference type="Rhea" id="RHEA:31535"/>
        <dbReference type="ChEBI" id="CHEBI:15379"/>
        <dbReference type="ChEBI" id="CHEBI:16526"/>
        <dbReference type="ChEBI" id="CHEBI:16810"/>
        <dbReference type="ChEBI" id="CHEBI:30031"/>
        <dbReference type="ChEBI" id="CHEBI:30087"/>
        <dbReference type="ChEBI" id="CHEBI:32682"/>
        <dbReference type="ChEBI" id="CHEBI:58066"/>
        <dbReference type="EC" id="1.14.20.7"/>
    </reaction>
</comment>
<dbReference type="InterPro" id="IPR050231">
    <property type="entry name" value="Iron_ascorbate_oxido_reductase"/>
</dbReference>
<dbReference type="PANTHER" id="PTHR47990">
    <property type="entry name" value="2-OXOGLUTARATE (2OG) AND FE(II)-DEPENDENT OXYGENASE SUPERFAMILY PROTEIN-RELATED"/>
    <property type="match status" value="1"/>
</dbReference>
<feature type="domain" description="Fe2OG dioxygenase" evidence="12">
    <location>
        <begin position="158"/>
        <end position="263"/>
    </location>
</feature>
<dbReference type="EC" id="1.14.20.7" evidence="3"/>
<dbReference type="OrthoDB" id="21825at2"/>
<dbReference type="Gene3D" id="2.60.120.330">
    <property type="entry name" value="B-lactam Antibiotic, Isopenicillin N Synthase, Chain"/>
    <property type="match status" value="1"/>
</dbReference>
<dbReference type="EMBL" id="RCZI01000002">
    <property type="protein sequence ID" value="TPG29295.1"/>
    <property type="molecule type" value="Genomic_DNA"/>
</dbReference>
<comment type="pathway">
    <text evidence="2">Alkene biosynthesis; ethylene biosynthesis via 2-oxoglutarate.</text>
</comment>
<comment type="catalytic activity">
    <reaction evidence="9">
        <text>2-oxoglutarate + O2 + 2 H(+) = ethene + 3 CO2 + H2O</text>
        <dbReference type="Rhea" id="RHEA:31523"/>
        <dbReference type="ChEBI" id="CHEBI:15377"/>
        <dbReference type="ChEBI" id="CHEBI:15378"/>
        <dbReference type="ChEBI" id="CHEBI:15379"/>
        <dbReference type="ChEBI" id="CHEBI:16526"/>
        <dbReference type="ChEBI" id="CHEBI:16810"/>
        <dbReference type="ChEBI" id="CHEBI:18153"/>
        <dbReference type="EC" id="1.13.12.19"/>
    </reaction>
</comment>
<keyword evidence="11" id="KW-0408">Iron</keyword>
<dbReference type="GO" id="GO:0046872">
    <property type="term" value="F:metal ion binding"/>
    <property type="evidence" value="ECO:0007669"/>
    <property type="project" value="UniProtKB-KW"/>
</dbReference>
<protein>
    <recommendedName>
        <fullName evidence="5">2-oxoglutarate-dependent ethylene/succinate-forming enzyme</fullName>
        <ecNumber evidence="4">1.13.12.19</ecNumber>
        <ecNumber evidence="3">1.14.20.7</ecNumber>
    </recommendedName>
    <alternativeName>
        <fullName evidence="7">2-oxoglutarate dioxygenase (ethylene-forming)</fullName>
    </alternativeName>
    <alternativeName>
        <fullName evidence="8">2-oxoglutarate/L-arginine monooxygenase/decarboxylase (succinate-forming)</fullName>
    </alternativeName>
</protein>
<dbReference type="Proteomes" id="UP000319212">
    <property type="component" value="Unassembled WGS sequence"/>
</dbReference>